<evidence type="ECO:0000256" key="17">
    <source>
        <dbReference type="PIRSR" id="PIRSR001355-4"/>
    </source>
</evidence>
<dbReference type="InterPro" id="IPR048283">
    <property type="entry name" value="AdoMetDC-like"/>
</dbReference>
<feature type="chain" id="PRO_5042323564" description="S-adenosylmethionine decarboxylase beta chain" evidence="18">
    <location>
        <begin position="1"/>
        <end position="104"/>
    </location>
</feature>
<evidence type="ECO:0000256" key="15">
    <source>
        <dbReference type="PIRSR" id="PIRSR001355-2"/>
    </source>
</evidence>
<feature type="chain" id="PRO_5042323563" description="S-adenosylmethionine decarboxylase alpha chain" evidence="18">
    <location>
        <begin position="105"/>
        <end position="434"/>
    </location>
</feature>
<evidence type="ECO:0000256" key="5">
    <source>
        <dbReference type="ARBA" id="ARBA00022691"/>
    </source>
</evidence>
<keyword evidence="7 17" id="KW-0068">Autocatalytic cleavage</keyword>
<evidence type="ECO:0000256" key="2">
    <source>
        <dbReference type="ARBA" id="ARBA00004911"/>
    </source>
</evidence>
<dbReference type="PANTHER" id="PTHR11570:SF0">
    <property type="entry name" value="S-ADENOSYLMETHIONINE DECARBOXYLASE PROENZYME"/>
    <property type="match status" value="1"/>
</dbReference>
<evidence type="ECO:0000256" key="9">
    <source>
        <dbReference type="ARBA" id="ARBA00023115"/>
    </source>
</evidence>
<feature type="active site" description="Schiff-base intermediate with substrate; via pyruvic acid" evidence="14">
    <location>
        <position position="105"/>
    </location>
</feature>
<dbReference type="Pfam" id="PF01536">
    <property type="entry name" value="SAM_decarbox"/>
    <property type="match status" value="1"/>
</dbReference>
<evidence type="ECO:0000256" key="6">
    <source>
        <dbReference type="ARBA" id="ARBA00022793"/>
    </source>
</evidence>
<dbReference type="Proteomes" id="UP000324748">
    <property type="component" value="Unassembled WGS sequence"/>
</dbReference>
<feature type="binding site" evidence="15">
    <location>
        <position position="298"/>
    </location>
    <ligand>
        <name>substrate</name>
    </ligand>
</feature>
<dbReference type="SUPFAM" id="SSF56276">
    <property type="entry name" value="S-adenosylmethionine decarboxylase"/>
    <property type="match status" value="1"/>
</dbReference>
<keyword evidence="13" id="KW-0670">Pyruvate</keyword>
<organism evidence="19 20">
    <name type="scientific">Puccinia graminis f. sp. tritici</name>
    <dbReference type="NCBI Taxonomy" id="56615"/>
    <lineage>
        <taxon>Eukaryota</taxon>
        <taxon>Fungi</taxon>
        <taxon>Dikarya</taxon>
        <taxon>Basidiomycota</taxon>
        <taxon>Pucciniomycotina</taxon>
        <taxon>Pucciniomycetes</taxon>
        <taxon>Pucciniales</taxon>
        <taxon>Pucciniaceae</taxon>
        <taxon>Puccinia</taxon>
    </lineage>
</organism>
<feature type="binding site" evidence="15">
    <location>
        <position position="104"/>
    </location>
    <ligand>
        <name>substrate</name>
    </ligand>
</feature>
<reference evidence="19 20" key="1">
    <citation type="submission" date="2019-05" db="EMBL/GenBank/DDBJ databases">
        <title>Emergence of the Ug99 lineage of the wheat stem rust pathogen through somatic hybridization.</title>
        <authorList>
            <person name="Li F."/>
            <person name="Upadhyaya N.M."/>
            <person name="Sperschneider J."/>
            <person name="Matny O."/>
            <person name="Nguyen-Phuc H."/>
            <person name="Mago R."/>
            <person name="Raley C."/>
            <person name="Miller M.E."/>
            <person name="Silverstein K.A.T."/>
            <person name="Henningsen E."/>
            <person name="Hirsch C.D."/>
            <person name="Visser B."/>
            <person name="Pretorius Z.A."/>
            <person name="Steffenson B.J."/>
            <person name="Schwessinger B."/>
            <person name="Dodds P.N."/>
            <person name="Figueroa M."/>
        </authorList>
    </citation>
    <scope>NUCLEOTIDE SEQUENCE [LARGE SCALE GENOMIC DNA]</scope>
    <source>
        <strain evidence="19">21-0</strain>
    </source>
</reference>
<dbReference type="EC" id="4.1.1.50" evidence="4"/>
<evidence type="ECO:0000256" key="1">
    <source>
        <dbReference type="ARBA" id="ARBA00001928"/>
    </source>
</evidence>
<dbReference type="Gene3D" id="3.60.90.10">
    <property type="entry name" value="S-adenosylmethionine decarboxylase"/>
    <property type="match status" value="1"/>
</dbReference>
<dbReference type="InterPro" id="IPR018166">
    <property type="entry name" value="S-AdoMet_deCO2ase_CS"/>
</dbReference>
<feature type="active site" description="Proton donor; for catalytic activity" evidence="14">
    <location>
        <position position="119"/>
    </location>
</feature>
<accession>A0A5B0QHI3</accession>
<evidence type="ECO:0000256" key="8">
    <source>
        <dbReference type="ARBA" id="ARBA00023066"/>
    </source>
</evidence>
<dbReference type="AlphaFoldDB" id="A0A5B0QHI3"/>
<feature type="active site" description="Proton acceptor; for processing activity" evidence="14">
    <location>
        <position position="304"/>
    </location>
</feature>
<dbReference type="GO" id="GO:0005829">
    <property type="term" value="C:cytosol"/>
    <property type="evidence" value="ECO:0007669"/>
    <property type="project" value="TreeGrafter"/>
</dbReference>
<keyword evidence="11" id="KW-0456">Lyase</keyword>
<evidence type="ECO:0000256" key="13">
    <source>
        <dbReference type="ARBA" id="ARBA00023317"/>
    </source>
</evidence>
<evidence type="ECO:0000256" key="16">
    <source>
        <dbReference type="PIRSR" id="PIRSR001355-3"/>
    </source>
</evidence>
<feature type="binding site" evidence="15">
    <location>
        <position position="324"/>
    </location>
    <ligand>
        <name>substrate</name>
    </ligand>
</feature>
<evidence type="ECO:0000256" key="11">
    <source>
        <dbReference type="ARBA" id="ARBA00023239"/>
    </source>
</evidence>
<dbReference type="PROSITE" id="PS01336">
    <property type="entry name" value="ADOMETDC"/>
    <property type="match status" value="1"/>
</dbReference>
<comment type="cofactor">
    <cofactor evidence="1">
        <name>pyruvate</name>
        <dbReference type="ChEBI" id="CHEBI:15361"/>
    </cofactor>
</comment>
<dbReference type="GO" id="GO:0004014">
    <property type="term" value="F:adenosylmethionine decarboxylase activity"/>
    <property type="evidence" value="ECO:0007669"/>
    <property type="project" value="UniProtKB-EC"/>
</dbReference>
<keyword evidence="8" id="KW-0745">Spermidine biosynthesis</keyword>
<gene>
    <name evidence="19" type="primary">SPE2_1</name>
    <name evidence="19" type="ORF">PGT21_004283</name>
</gene>
<name>A0A5B0QHI3_PUCGR</name>
<feature type="active site" description="Proton acceptor; for processing activity" evidence="14">
    <location>
        <position position="320"/>
    </location>
</feature>
<evidence type="ECO:0000256" key="7">
    <source>
        <dbReference type="ARBA" id="ARBA00022813"/>
    </source>
</evidence>
<keyword evidence="6" id="KW-0210">Decarboxylase</keyword>
<dbReference type="PANTHER" id="PTHR11570">
    <property type="entry name" value="S-ADENOSYLMETHIONINE DECARBOXYLASE"/>
    <property type="match status" value="1"/>
</dbReference>
<comment type="pathway">
    <text evidence="2">Amine and polyamine biosynthesis; S-adenosylmethioninamine biosynthesis; S-adenosylmethioninamine from S-adenosyl-L-methionine: step 1/1.</text>
</comment>
<dbReference type="OrthoDB" id="1068353at2759"/>
<comment type="caution">
    <text evidence="19">The sequence shown here is derived from an EMBL/GenBank/DDBJ whole genome shotgun (WGS) entry which is preliminary data.</text>
</comment>
<evidence type="ECO:0000313" key="19">
    <source>
        <dbReference type="EMBL" id="KAA1112632.1"/>
    </source>
</evidence>
<keyword evidence="9" id="KW-0620">Polyamine biosynthesis</keyword>
<dbReference type="PIRSF" id="PIRSF001355">
    <property type="entry name" value="S-AdenosylMet_decarboxylase"/>
    <property type="match status" value="1"/>
</dbReference>
<keyword evidence="10" id="KW-0865">Zymogen</keyword>
<dbReference type="InterPro" id="IPR001985">
    <property type="entry name" value="S-AdoMet_decarboxylase_euk"/>
</dbReference>
<evidence type="ECO:0000256" key="12">
    <source>
        <dbReference type="ARBA" id="ARBA00023270"/>
    </source>
</evidence>
<feature type="modified residue" description="Pyruvic acid (Ser); by autocatalysis" evidence="16">
    <location>
        <position position="105"/>
    </location>
</feature>
<sequence>MKMDWTFQVTCVLTKDSTSGAEPANGPPFEGPEKLLELWFAPSADQVPIASNVGTRAGLLRSGPKFTGLRTVNHPLWHAMLDQVKCKVLSVIESEQVDAFLLSESSMFVWPHKIILKTCGTTGLLLGLDSLLKIAKEECGFSGAWRWFYSRKAFMFPAQQSAPHTSWEDETRFLDHRFAPHATAQVLGENPWYLYHRTAPPRSGSAPPPSAILPTPNPDVIAMNGTCQAIEPEQVSQLAERDYTLEILMTGLSRRAASHFESSEELGEGHEAGIEIATSLGIDAPGLLGSGETDAYLFSPCGFSANLVGGPDQKRYGTIHVTPERSHSFASFESNVDYTNRHLELRNVISRILKTFEPKNTTITLFNSHAEEPPINQASHSDLDQKLDQLLDLDLRNLYRLGEQKDHELDDYNLAYISLQRREEECGSTLPAEP</sequence>
<keyword evidence="12" id="KW-0704">Schiff base</keyword>
<dbReference type="GO" id="GO:0008295">
    <property type="term" value="P:spermidine biosynthetic process"/>
    <property type="evidence" value="ECO:0007669"/>
    <property type="project" value="UniProtKB-KW"/>
</dbReference>
<evidence type="ECO:0000256" key="3">
    <source>
        <dbReference type="ARBA" id="ARBA00008466"/>
    </source>
</evidence>
<keyword evidence="20" id="KW-1185">Reference proteome</keyword>
<comment type="similarity">
    <text evidence="3">Belongs to the eukaryotic AdoMetDC family.</text>
</comment>
<dbReference type="UniPathway" id="UPA00331">
    <property type="reaction ID" value="UER00451"/>
</dbReference>
<dbReference type="EMBL" id="VSWC01000015">
    <property type="protein sequence ID" value="KAA1112632.1"/>
    <property type="molecule type" value="Genomic_DNA"/>
</dbReference>
<proteinExistence type="inferred from homology"/>
<evidence type="ECO:0000313" key="20">
    <source>
        <dbReference type="Proteomes" id="UP000324748"/>
    </source>
</evidence>
<keyword evidence="5" id="KW-0949">S-adenosyl-L-methionine</keyword>
<evidence type="ECO:0000256" key="14">
    <source>
        <dbReference type="PIRSR" id="PIRSR001355-1"/>
    </source>
</evidence>
<evidence type="ECO:0000256" key="18">
    <source>
        <dbReference type="PIRSR" id="PIRSR001355-5"/>
    </source>
</evidence>
<protein>
    <recommendedName>
        <fullName evidence="4">adenosylmethionine decarboxylase</fullName>
        <ecNumber evidence="4">4.1.1.50</ecNumber>
    </recommendedName>
</protein>
<dbReference type="GO" id="GO:0006597">
    <property type="term" value="P:spermine biosynthetic process"/>
    <property type="evidence" value="ECO:0007669"/>
    <property type="project" value="InterPro"/>
</dbReference>
<evidence type="ECO:0000256" key="4">
    <source>
        <dbReference type="ARBA" id="ARBA00012357"/>
    </source>
</evidence>
<evidence type="ECO:0000256" key="10">
    <source>
        <dbReference type="ARBA" id="ARBA00023145"/>
    </source>
</evidence>
<feature type="site" description="Cleavage (non-hydrolytic); by autolysis" evidence="17">
    <location>
        <begin position="104"/>
        <end position="105"/>
    </location>
</feature>
<feature type="binding site" evidence="15">
    <location>
        <position position="29"/>
    </location>
    <ligand>
        <name>substrate</name>
    </ligand>
</feature>
<dbReference type="InterPro" id="IPR016067">
    <property type="entry name" value="S-AdoMet_deCO2ase_core"/>
</dbReference>